<name>A0A9Q1J9K5_SYNKA</name>
<dbReference type="AlphaFoldDB" id="A0A9Q1J9K5"/>
<gene>
    <name evidence="1" type="ORF">SKAU_G00048920</name>
</gene>
<evidence type="ECO:0000313" key="1">
    <source>
        <dbReference type="EMBL" id="KAJ8374312.1"/>
    </source>
</evidence>
<dbReference type="EMBL" id="JAINUF010000002">
    <property type="protein sequence ID" value="KAJ8374312.1"/>
    <property type="molecule type" value="Genomic_DNA"/>
</dbReference>
<reference evidence="1" key="1">
    <citation type="journal article" date="2023" name="Science">
        <title>Genome structures resolve the early diversification of teleost fishes.</title>
        <authorList>
            <person name="Parey E."/>
            <person name="Louis A."/>
            <person name="Montfort J."/>
            <person name="Bouchez O."/>
            <person name="Roques C."/>
            <person name="Iampietro C."/>
            <person name="Lluch J."/>
            <person name="Castinel A."/>
            <person name="Donnadieu C."/>
            <person name="Desvignes T."/>
            <person name="Floi Bucao C."/>
            <person name="Jouanno E."/>
            <person name="Wen M."/>
            <person name="Mejri S."/>
            <person name="Dirks R."/>
            <person name="Jansen H."/>
            <person name="Henkel C."/>
            <person name="Chen W.J."/>
            <person name="Zahm M."/>
            <person name="Cabau C."/>
            <person name="Klopp C."/>
            <person name="Thompson A.W."/>
            <person name="Robinson-Rechavi M."/>
            <person name="Braasch I."/>
            <person name="Lecointre G."/>
            <person name="Bobe J."/>
            <person name="Postlethwait J.H."/>
            <person name="Berthelot C."/>
            <person name="Roest Crollius H."/>
            <person name="Guiguen Y."/>
        </authorList>
    </citation>
    <scope>NUCLEOTIDE SEQUENCE</scope>
    <source>
        <strain evidence="1">WJC10195</strain>
    </source>
</reference>
<protein>
    <submittedName>
        <fullName evidence="1">Uncharacterized protein</fullName>
    </submittedName>
</protein>
<evidence type="ECO:0000313" key="2">
    <source>
        <dbReference type="Proteomes" id="UP001152622"/>
    </source>
</evidence>
<sequence>MSRERVHFSSQLQARRGGCVCLGHCVLPQTLLLAPHRRVKAKSWRGGWGSSPGQGDVFPFWELQAGEINEITATTPSLAVPHIIEGPCAKLEQVHVQVRNHQGPPATRLCEC</sequence>
<organism evidence="1 2">
    <name type="scientific">Synaphobranchus kaupii</name>
    <name type="common">Kaup's arrowtooth eel</name>
    <dbReference type="NCBI Taxonomy" id="118154"/>
    <lineage>
        <taxon>Eukaryota</taxon>
        <taxon>Metazoa</taxon>
        <taxon>Chordata</taxon>
        <taxon>Craniata</taxon>
        <taxon>Vertebrata</taxon>
        <taxon>Euteleostomi</taxon>
        <taxon>Actinopterygii</taxon>
        <taxon>Neopterygii</taxon>
        <taxon>Teleostei</taxon>
        <taxon>Anguilliformes</taxon>
        <taxon>Synaphobranchidae</taxon>
        <taxon>Synaphobranchus</taxon>
    </lineage>
</organism>
<comment type="caution">
    <text evidence="1">The sequence shown here is derived from an EMBL/GenBank/DDBJ whole genome shotgun (WGS) entry which is preliminary data.</text>
</comment>
<proteinExistence type="predicted"/>
<accession>A0A9Q1J9K5</accession>
<keyword evidence="2" id="KW-1185">Reference proteome</keyword>
<dbReference type="Proteomes" id="UP001152622">
    <property type="component" value="Chromosome 2"/>
</dbReference>